<name>A0A562L269_9GAMM</name>
<accession>A0A562L269</accession>
<dbReference type="RefSeq" id="WP_158635334.1">
    <property type="nucleotide sequence ID" value="NZ_VLKN01000005.1"/>
</dbReference>
<proteinExistence type="predicted"/>
<reference evidence="2 3" key="1">
    <citation type="journal article" date="2015" name="Stand. Genomic Sci.">
        <title>Genomic Encyclopedia of Bacterial and Archaeal Type Strains, Phase III: the genomes of soil and plant-associated and newly described type strains.</title>
        <authorList>
            <person name="Whitman W.B."/>
            <person name="Woyke T."/>
            <person name="Klenk H.P."/>
            <person name="Zhou Y."/>
            <person name="Lilburn T.G."/>
            <person name="Beck B.J."/>
            <person name="De Vos P."/>
            <person name="Vandamme P."/>
            <person name="Eisen J.A."/>
            <person name="Garrity G."/>
            <person name="Hugenholtz P."/>
            <person name="Kyrpides N.C."/>
        </authorList>
    </citation>
    <scope>NUCLEOTIDE SEQUENCE [LARGE SCALE GENOMIC DNA]</scope>
    <source>
        <strain evidence="2 3">CGMCC 1.10821</strain>
    </source>
</reference>
<organism evidence="2 3">
    <name type="scientific">Luteimonas cucumeris</name>
    <dbReference type="NCBI Taxonomy" id="985012"/>
    <lineage>
        <taxon>Bacteria</taxon>
        <taxon>Pseudomonadati</taxon>
        <taxon>Pseudomonadota</taxon>
        <taxon>Gammaproteobacteria</taxon>
        <taxon>Lysobacterales</taxon>
        <taxon>Lysobacteraceae</taxon>
        <taxon>Luteimonas</taxon>
    </lineage>
</organism>
<dbReference type="AlphaFoldDB" id="A0A562L269"/>
<evidence type="ECO:0000256" key="1">
    <source>
        <dbReference type="SAM" id="MobiDB-lite"/>
    </source>
</evidence>
<protein>
    <submittedName>
        <fullName evidence="2">Uncharacterized protein</fullName>
    </submittedName>
</protein>
<feature type="region of interest" description="Disordered" evidence="1">
    <location>
        <begin position="23"/>
        <end position="58"/>
    </location>
</feature>
<dbReference type="Proteomes" id="UP000315167">
    <property type="component" value="Unassembled WGS sequence"/>
</dbReference>
<dbReference type="EMBL" id="VLKN01000005">
    <property type="protein sequence ID" value="TWI01722.1"/>
    <property type="molecule type" value="Genomic_DNA"/>
</dbReference>
<keyword evidence="3" id="KW-1185">Reference proteome</keyword>
<gene>
    <name evidence="2" type="ORF">IP90_02282</name>
</gene>
<evidence type="ECO:0000313" key="3">
    <source>
        <dbReference type="Proteomes" id="UP000315167"/>
    </source>
</evidence>
<evidence type="ECO:0000313" key="2">
    <source>
        <dbReference type="EMBL" id="TWI01722.1"/>
    </source>
</evidence>
<sequence length="58" mass="6271">MTQPRKRPDPEEKPQDDAAILERQGNQVDGVEQVPSGVRPALERDEDDDTAGGAGKSL</sequence>
<comment type="caution">
    <text evidence="2">The sequence shown here is derived from an EMBL/GenBank/DDBJ whole genome shotgun (WGS) entry which is preliminary data.</text>
</comment>